<name>A0A6G1FWP5_9PEZI</name>
<accession>A0A6G1FWP5</accession>
<gene>
    <name evidence="2 4" type="ORF">P152DRAFT_106037</name>
</gene>
<organism evidence="2">
    <name type="scientific">Eremomyces bilateralis CBS 781.70</name>
    <dbReference type="NCBI Taxonomy" id="1392243"/>
    <lineage>
        <taxon>Eukaryota</taxon>
        <taxon>Fungi</taxon>
        <taxon>Dikarya</taxon>
        <taxon>Ascomycota</taxon>
        <taxon>Pezizomycotina</taxon>
        <taxon>Dothideomycetes</taxon>
        <taxon>Dothideomycetes incertae sedis</taxon>
        <taxon>Eremomycetales</taxon>
        <taxon>Eremomycetaceae</taxon>
        <taxon>Eremomyces</taxon>
    </lineage>
</organism>
<feature type="compositionally biased region" description="Low complexity" evidence="1">
    <location>
        <begin position="96"/>
        <end position="139"/>
    </location>
</feature>
<keyword evidence="3" id="KW-1185">Reference proteome</keyword>
<dbReference type="RefSeq" id="XP_033531888.1">
    <property type="nucleotide sequence ID" value="XM_033673579.1"/>
</dbReference>
<dbReference type="AlphaFoldDB" id="A0A6G1FWP5"/>
<feature type="compositionally biased region" description="Polar residues" evidence="1">
    <location>
        <begin position="140"/>
        <end position="149"/>
    </location>
</feature>
<dbReference type="GeneID" id="54414149"/>
<dbReference type="InterPro" id="IPR024368">
    <property type="entry name" value="Ecl1/2/3"/>
</dbReference>
<dbReference type="Proteomes" id="UP000504638">
    <property type="component" value="Unplaced"/>
</dbReference>
<dbReference type="OrthoDB" id="2563506at2759"/>
<dbReference type="EMBL" id="ML975167">
    <property type="protein sequence ID" value="KAF1810257.1"/>
    <property type="molecule type" value="Genomic_DNA"/>
</dbReference>
<feature type="compositionally biased region" description="Low complexity" evidence="1">
    <location>
        <begin position="47"/>
        <end position="69"/>
    </location>
</feature>
<reference evidence="4" key="3">
    <citation type="submission" date="2025-04" db="UniProtKB">
        <authorList>
            <consortium name="RefSeq"/>
        </authorList>
    </citation>
    <scope>IDENTIFICATION</scope>
    <source>
        <strain evidence="4">CBS 781.70</strain>
    </source>
</reference>
<proteinExistence type="predicted"/>
<feature type="region of interest" description="Disordered" evidence="1">
    <location>
        <begin position="33"/>
        <end position="149"/>
    </location>
</feature>
<evidence type="ECO:0000313" key="2">
    <source>
        <dbReference type="EMBL" id="KAF1810257.1"/>
    </source>
</evidence>
<evidence type="ECO:0000256" key="1">
    <source>
        <dbReference type="SAM" id="MobiDB-lite"/>
    </source>
</evidence>
<reference evidence="4" key="2">
    <citation type="submission" date="2020-04" db="EMBL/GenBank/DDBJ databases">
        <authorList>
            <consortium name="NCBI Genome Project"/>
        </authorList>
    </citation>
    <scope>NUCLEOTIDE SEQUENCE</scope>
    <source>
        <strain evidence="4">CBS 781.70</strain>
    </source>
</reference>
<evidence type="ECO:0000313" key="4">
    <source>
        <dbReference type="RefSeq" id="XP_033531888.1"/>
    </source>
</evidence>
<reference evidence="2 4" key="1">
    <citation type="submission" date="2020-01" db="EMBL/GenBank/DDBJ databases">
        <authorList>
            <consortium name="DOE Joint Genome Institute"/>
            <person name="Haridas S."/>
            <person name="Albert R."/>
            <person name="Binder M."/>
            <person name="Bloem J."/>
            <person name="Labutti K."/>
            <person name="Salamov A."/>
            <person name="Andreopoulos B."/>
            <person name="Baker S.E."/>
            <person name="Barry K."/>
            <person name="Bills G."/>
            <person name="Bluhm B.H."/>
            <person name="Cannon C."/>
            <person name="Castanera R."/>
            <person name="Culley D.E."/>
            <person name="Daum C."/>
            <person name="Ezra D."/>
            <person name="Gonzalez J.B."/>
            <person name="Henrissat B."/>
            <person name="Kuo A."/>
            <person name="Liang C."/>
            <person name="Lipzen A."/>
            <person name="Lutzoni F."/>
            <person name="Magnuson J."/>
            <person name="Mondo S."/>
            <person name="Nolan M."/>
            <person name="Ohm R."/>
            <person name="Pangilinan J."/>
            <person name="Park H.-J."/>
            <person name="Ramirez L."/>
            <person name="Alfaro M."/>
            <person name="Sun H."/>
            <person name="Tritt A."/>
            <person name="Yoshinaga Y."/>
            <person name="Zwiers L.-H."/>
            <person name="Turgeon B.G."/>
            <person name="Goodwin S.B."/>
            <person name="Spatafora J.W."/>
            <person name="Crous P.W."/>
            <person name="Grigoriev I.V."/>
        </authorList>
    </citation>
    <scope>NUCLEOTIDE SEQUENCE</scope>
    <source>
        <strain evidence="2 4">CBS 781.70</strain>
    </source>
</reference>
<evidence type="ECO:0000313" key="3">
    <source>
        <dbReference type="Proteomes" id="UP000504638"/>
    </source>
</evidence>
<protein>
    <submittedName>
        <fullName evidence="2 4">Uncharacterized protein</fullName>
    </submittedName>
</protein>
<dbReference type="Pfam" id="PF12855">
    <property type="entry name" value="Ecl1"/>
    <property type="match status" value="1"/>
</dbReference>
<sequence length="172" mass="18372">MEWGPDFCLVCDKQTTGSAYCSQACRLADETSGLLPQASPSNLPQYTGSRSSTSSHSASSSTSSSTSSTHGFHLPPPLNFSALRRPSYDATPSFQSRPSTTTSPSSSSRTTSTRPHLSTSSSRSSLSSLSSSSTAPSSTQAYGLSESTMHQLRDYVSAFDQTRDMKRKFTVQ</sequence>